<keyword evidence="2" id="KW-1185">Reference proteome</keyword>
<name>A0ACC2F4W5_DALPE</name>
<protein>
    <submittedName>
        <fullName evidence="1">Uncharacterized protein</fullName>
    </submittedName>
</protein>
<gene>
    <name evidence="1" type="ORF">DPEC_G00339320</name>
</gene>
<evidence type="ECO:0000313" key="2">
    <source>
        <dbReference type="Proteomes" id="UP001157502"/>
    </source>
</evidence>
<comment type="caution">
    <text evidence="1">The sequence shown here is derived from an EMBL/GenBank/DDBJ whole genome shotgun (WGS) entry which is preliminary data.</text>
</comment>
<reference evidence="1" key="1">
    <citation type="submission" date="2021-05" db="EMBL/GenBank/DDBJ databases">
        <authorList>
            <person name="Pan Q."/>
            <person name="Jouanno E."/>
            <person name="Zahm M."/>
            <person name="Klopp C."/>
            <person name="Cabau C."/>
            <person name="Louis A."/>
            <person name="Berthelot C."/>
            <person name="Parey E."/>
            <person name="Roest Crollius H."/>
            <person name="Montfort J."/>
            <person name="Robinson-Rechavi M."/>
            <person name="Bouchez O."/>
            <person name="Lampietro C."/>
            <person name="Lopez Roques C."/>
            <person name="Donnadieu C."/>
            <person name="Postlethwait J."/>
            <person name="Bobe J."/>
            <person name="Dillon D."/>
            <person name="Chandos A."/>
            <person name="von Hippel F."/>
            <person name="Guiguen Y."/>
        </authorList>
    </citation>
    <scope>NUCLEOTIDE SEQUENCE</scope>
    <source>
        <strain evidence="1">YG-Jan2019</strain>
    </source>
</reference>
<evidence type="ECO:0000313" key="1">
    <source>
        <dbReference type="EMBL" id="KAJ7986381.1"/>
    </source>
</evidence>
<proteinExistence type="predicted"/>
<accession>A0ACC2F4W5</accession>
<organism evidence="1 2">
    <name type="scientific">Dallia pectoralis</name>
    <name type="common">Alaska blackfish</name>
    <dbReference type="NCBI Taxonomy" id="75939"/>
    <lineage>
        <taxon>Eukaryota</taxon>
        <taxon>Metazoa</taxon>
        <taxon>Chordata</taxon>
        <taxon>Craniata</taxon>
        <taxon>Vertebrata</taxon>
        <taxon>Euteleostomi</taxon>
        <taxon>Actinopterygii</taxon>
        <taxon>Neopterygii</taxon>
        <taxon>Teleostei</taxon>
        <taxon>Protacanthopterygii</taxon>
        <taxon>Esociformes</taxon>
        <taxon>Umbridae</taxon>
        <taxon>Dallia</taxon>
    </lineage>
</organism>
<dbReference type="EMBL" id="CM055761">
    <property type="protein sequence ID" value="KAJ7986381.1"/>
    <property type="molecule type" value="Genomic_DNA"/>
</dbReference>
<dbReference type="Proteomes" id="UP001157502">
    <property type="component" value="Chromosome 34"/>
</dbReference>
<sequence length="399" mass="45545">MPCTVGGDESQKPRQLLLVLCTLLVLCFLYNSIWRLHLWGLGHKPLYDKHGFLAKLDYYVTLEHLTPTPKESCRSGYAAEKMTTIYPWFIKPAPMFLDMNYRALSQIRNFYLPFGTKRQEWILDYILKVTNNYGLGEEFNSLSCKKCIVVGNGGILTNKSMGVRIDAYDLIVRLNNAPVRGYEKDVGSRTTMRITYPEGAFQNPELYETDSLFVLSAFKSSDFQWLRSMIFKRRMYNVEMFWKSVAQHIPREPGDMRILNPYFIQEAAFKLIGLPRYNEQNIPTLGAVAITMALHNCDEVDVAGFGYDMGKPHAPLHYYENTRMAAMNESSTHNICQEKEFLIKLLKEGVIRDLTNGILRELIVGGINGVENAFRAKSGGMMHCRCDVAISTTIRTSSS</sequence>